<name>A0AAV2GAP5_9ROSI</name>
<evidence type="ECO:0000313" key="3">
    <source>
        <dbReference type="EMBL" id="CAL1407232.1"/>
    </source>
</evidence>
<accession>A0AAV2GAP5</accession>
<gene>
    <name evidence="3" type="ORF">LTRI10_LOCUS46911</name>
</gene>
<dbReference type="AlphaFoldDB" id="A0AAV2GAP5"/>
<feature type="transmembrane region" description="Helical" evidence="2">
    <location>
        <begin position="26"/>
        <end position="53"/>
    </location>
</feature>
<evidence type="ECO:0000256" key="1">
    <source>
        <dbReference type="SAM" id="MobiDB-lite"/>
    </source>
</evidence>
<keyword evidence="2" id="KW-0812">Transmembrane</keyword>
<feature type="compositionally biased region" description="Basic and acidic residues" evidence="1">
    <location>
        <begin position="68"/>
        <end position="99"/>
    </location>
</feature>
<feature type="region of interest" description="Disordered" evidence="1">
    <location>
        <begin position="63"/>
        <end position="99"/>
    </location>
</feature>
<organism evidence="3 4">
    <name type="scientific">Linum trigynum</name>
    <dbReference type="NCBI Taxonomy" id="586398"/>
    <lineage>
        <taxon>Eukaryota</taxon>
        <taxon>Viridiplantae</taxon>
        <taxon>Streptophyta</taxon>
        <taxon>Embryophyta</taxon>
        <taxon>Tracheophyta</taxon>
        <taxon>Spermatophyta</taxon>
        <taxon>Magnoliopsida</taxon>
        <taxon>eudicotyledons</taxon>
        <taxon>Gunneridae</taxon>
        <taxon>Pentapetalae</taxon>
        <taxon>rosids</taxon>
        <taxon>fabids</taxon>
        <taxon>Malpighiales</taxon>
        <taxon>Linaceae</taxon>
        <taxon>Linum</taxon>
    </lineage>
</organism>
<proteinExistence type="predicted"/>
<dbReference type="EMBL" id="OZ034821">
    <property type="protein sequence ID" value="CAL1407232.1"/>
    <property type="molecule type" value="Genomic_DNA"/>
</dbReference>
<dbReference type="Proteomes" id="UP001497516">
    <property type="component" value="Chromosome 8"/>
</dbReference>
<evidence type="ECO:0000256" key="2">
    <source>
        <dbReference type="SAM" id="Phobius"/>
    </source>
</evidence>
<sequence>MLSTTPLQRPLPTATSSFSLANTGNFAASLHSVACSFSAVIWFGSDVLLLLAGEMKKVDQRLKKMTKEKKTNGIREESGEETKRKRKERERDNGEEDRN</sequence>
<keyword evidence="2" id="KW-0472">Membrane</keyword>
<reference evidence="3 4" key="1">
    <citation type="submission" date="2024-04" db="EMBL/GenBank/DDBJ databases">
        <authorList>
            <person name="Fracassetti M."/>
        </authorList>
    </citation>
    <scope>NUCLEOTIDE SEQUENCE [LARGE SCALE GENOMIC DNA]</scope>
</reference>
<keyword evidence="4" id="KW-1185">Reference proteome</keyword>
<keyword evidence="2" id="KW-1133">Transmembrane helix</keyword>
<evidence type="ECO:0000313" key="4">
    <source>
        <dbReference type="Proteomes" id="UP001497516"/>
    </source>
</evidence>
<evidence type="ECO:0008006" key="5">
    <source>
        <dbReference type="Google" id="ProtNLM"/>
    </source>
</evidence>
<protein>
    <recommendedName>
        <fullName evidence="5">Transmembrane protein</fullName>
    </recommendedName>
</protein>